<dbReference type="EMBL" id="JABCQG010000027">
    <property type="protein sequence ID" value="MBF0860229.1"/>
    <property type="molecule type" value="Genomic_DNA"/>
</dbReference>
<dbReference type="Pfam" id="PF08402">
    <property type="entry name" value="TOBE_2"/>
    <property type="match status" value="1"/>
</dbReference>
<proteinExistence type="predicted"/>
<dbReference type="InterPro" id="IPR008995">
    <property type="entry name" value="Mo/tungstate-bd_C_term_dom"/>
</dbReference>
<dbReference type="Proteomes" id="UP000623107">
    <property type="component" value="Unassembled WGS sequence"/>
</dbReference>
<comment type="caution">
    <text evidence="2">The sequence shown here is derived from an EMBL/GenBank/DDBJ whole genome shotgun (WGS) entry which is preliminary data.</text>
</comment>
<dbReference type="InterPro" id="IPR013611">
    <property type="entry name" value="Transp-assoc_OB_typ2"/>
</dbReference>
<dbReference type="RefSeq" id="WP_194260756.1">
    <property type="nucleotide sequence ID" value="NZ_JABCQG010000027.1"/>
</dbReference>
<protein>
    <submittedName>
        <fullName evidence="2">TOBE domain-containing protein</fullName>
    </submittedName>
</protein>
<feature type="domain" description="Transport-associated OB type 2" evidence="1">
    <location>
        <begin position="2"/>
        <end position="54"/>
    </location>
</feature>
<organism evidence="2 3">
    <name type="scientific">Gluconobacter vitians</name>
    <dbReference type="NCBI Taxonomy" id="2728102"/>
    <lineage>
        <taxon>Bacteria</taxon>
        <taxon>Pseudomonadati</taxon>
        <taxon>Pseudomonadota</taxon>
        <taxon>Alphaproteobacteria</taxon>
        <taxon>Acetobacterales</taxon>
        <taxon>Acetobacteraceae</taxon>
        <taxon>Gluconobacter</taxon>
    </lineage>
</organism>
<evidence type="ECO:0000313" key="3">
    <source>
        <dbReference type="Proteomes" id="UP000623107"/>
    </source>
</evidence>
<gene>
    <name evidence="2" type="ORF">HKD24_13620</name>
</gene>
<reference evidence="3" key="1">
    <citation type="submission" date="2020-04" db="EMBL/GenBank/DDBJ databases">
        <title>Description of novel Gluconacetobacter.</title>
        <authorList>
            <person name="Sombolestani A."/>
        </authorList>
    </citation>
    <scope>NUCLEOTIDE SEQUENCE [LARGE SCALE GENOMIC DNA]</scope>
    <source>
        <strain evidence="3">LMG 31484</strain>
    </source>
</reference>
<accession>A0ABR9Y8G8</accession>
<dbReference type="SUPFAM" id="SSF50331">
    <property type="entry name" value="MOP-like"/>
    <property type="match status" value="1"/>
</dbReference>
<keyword evidence="3" id="KW-1185">Reference proteome</keyword>
<sequence>MTGRVQNVLFLGTHRRISLCVAGENMTARLTSENQEEFIPGQEISVGFSEGDIMCLDENFIS</sequence>
<reference evidence="2 3" key="2">
    <citation type="submission" date="2020-11" db="EMBL/GenBank/DDBJ databases">
        <title>Description of novel Gluconobacter species.</title>
        <authorList>
            <person name="Cleenwerck I."/>
            <person name="Cnockaert M."/>
            <person name="Borremans W."/>
            <person name="Wieme A.D."/>
            <person name="De Vuyst L."/>
            <person name="Vandamme P."/>
        </authorList>
    </citation>
    <scope>NUCLEOTIDE SEQUENCE [LARGE SCALE GENOMIC DNA]</scope>
    <source>
        <strain evidence="2 3">LMG 31484</strain>
    </source>
</reference>
<evidence type="ECO:0000313" key="2">
    <source>
        <dbReference type="EMBL" id="MBF0860229.1"/>
    </source>
</evidence>
<name>A0ABR9Y8G8_9PROT</name>
<evidence type="ECO:0000259" key="1">
    <source>
        <dbReference type="Pfam" id="PF08402"/>
    </source>
</evidence>